<dbReference type="PANTHER" id="PTHR15422">
    <property type="entry name" value="OS05G0565100 PROTEIN"/>
    <property type="match status" value="1"/>
</dbReference>
<evidence type="ECO:0000256" key="7">
    <source>
        <dbReference type="ARBA" id="ARBA00022982"/>
    </source>
</evidence>
<keyword evidence="3" id="KW-0813">Transport</keyword>
<keyword evidence="10 11" id="KW-0472">Membrane</keyword>
<dbReference type="GO" id="GO:0046872">
    <property type="term" value="F:metal ion binding"/>
    <property type="evidence" value="ECO:0007669"/>
    <property type="project" value="UniProtKB-KW"/>
</dbReference>
<evidence type="ECO:0000256" key="10">
    <source>
        <dbReference type="ARBA" id="ARBA00023136"/>
    </source>
</evidence>
<keyword evidence="6" id="KW-0479">Metal-binding</keyword>
<dbReference type="PROSITE" id="PS50939">
    <property type="entry name" value="CYTOCHROME_B561"/>
    <property type="match status" value="1"/>
</dbReference>
<keyword evidence="5 11" id="KW-0812">Transmembrane</keyword>
<evidence type="ECO:0000256" key="9">
    <source>
        <dbReference type="ARBA" id="ARBA00023004"/>
    </source>
</evidence>
<keyword evidence="9" id="KW-0408">Iron</keyword>
<protein>
    <recommendedName>
        <fullName evidence="12">Cytochrome b561 domain-containing protein</fullName>
    </recommendedName>
</protein>
<organism evidence="13 14">
    <name type="scientific">Mycena metata</name>
    <dbReference type="NCBI Taxonomy" id="1033252"/>
    <lineage>
        <taxon>Eukaryota</taxon>
        <taxon>Fungi</taxon>
        <taxon>Dikarya</taxon>
        <taxon>Basidiomycota</taxon>
        <taxon>Agaricomycotina</taxon>
        <taxon>Agaricomycetes</taxon>
        <taxon>Agaricomycetidae</taxon>
        <taxon>Agaricales</taxon>
        <taxon>Marasmiineae</taxon>
        <taxon>Mycenaceae</taxon>
        <taxon>Mycena</taxon>
    </lineage>
</organism>
<name>A0AAD7HR22_9AGAR</name>
<dbReference type="GO" id="GO:0140575">
    <property type="term" value="F:transmembrane monodehydroascorbate reductase activity"/>
    <property type="evidence" value="ECO:0007669"/>
    <property type="project" value="InterPro"/>
</dbReference>
<keyword evidence="7" id="KW-0249">Electron transport</keyword>
<evidence type="ECO:0000256" key="4">
    <source>
        <dbReference type="ARBA" id="ARBA00022617"/>
    </source>
</evidence>
<dbReference type="InterPro" id="IPR045150">
    <property type="entry name" value="CYB561D1/2"/>
</dbReference>
<evidence type="ECO:0000259" key="12">
    <source>
        <dbReference type="PROSITE" id="PS50939"/>
    </source>
</evidence>
<feature type="transmembrane region" description="Helical" evidence="11">
    <location>
        <begin position="15"/>
        <end position="39"/>
    </location>
</feature>
<evidence type="ECO:0000313" key="14">
    <source>
        <dbReference type="Proteomes" id="UP001215598"/>
    </source>
</evidence>
<comment type="caution">
    <text evidence="13">The sequence shown here is derived from an EMBL/GenBank/DDBJ whole genome shotgun (WGS) entry which is preliminary data.</text>
</comment>
<comment type="cofactor">
    <cofactor evidence="1">
        <name>heme b</name>
        <dbReference type="ChEBI" id="CHEBI:60344"/>
    </cofactor>
</comment>
<proteinExistence type="predicted"/>
<sequence length="217" mass="23464">MAHQPGVLDFHDNMIIAHAVLVSVATMITAPSAILIGRYLRSRRWWFKAHLVLQSTTAVFVIVGSALSLVAVSRNGNGNQLTGPLKDPHHDLGLSILVLFLVQFVLGVAAHYTHSDGPGTDGPFPTLTTPKSPLRHLHVVFGIVMTALMYAGVKTGMDEWNAVSDEATLVPNGVVVTYWVFFGIAVAAYVSGWILEPIRASRRQPSIASASDEKVEM</sequence>
<dbReference type="SMART" id="SM00665">
    <property type="entry name" value="B561"/>
    <property type="match status" value="1"/>
</dbReference>
<evidence type="ECO:0000256" key="1">
    <source>
        <dbReference type="ARBA" id="ARBA00001970"/>
    </source>
</evidence>
<feature type="domain" description="Cytochrome b561" evidence="12">
    <location>
        <begin position="1"/>
        <end position="195"/>
    </location>
</feature>
<dbReference type="EMBL" id="JARKIB010000187">
    <property type="protein sequence ID" value="KAJ7726351.1"/>
    <property type="molecule type" value="Genomic_DNA"/>
</dbReference>
<dbReference type="AlphaFoldDB" id="A0AAD7HR22"/>
<keyword evidence="4" id="KW-0349">Heme</keyword>
<dbReference type="InterPro" id="IPR006593">
    <property type="entry name" value="Cyt_b561/ferric_Rdtase_TM"/>
</dbReference>
<evidence type="ECO:0000313" key="13">
    <source>
        <dbReference type="EMBL" id="KAJ7726351.1"/>
    </source>
</evidence>
<dbReference type="GO" id="GO:0016020">
    <property type="term" value="C:membrane"/>
    <property type="evidence" value="ECO:0007669"/>
    <property type="project" value="UniProtKB-SubCell"/>
</dbReference>
<dbReference type="Pfam" id="PF03188">
    <property type="entry name" value="Cytochrom_B561"/>
    <property type="match status" value="1"/>
</dbReference>
<evidence type="ECO:0000256" key="5">
    <source>
        <dbReference type="ARBA" id="ARBA00022692"/>
    </source>
</evidence>
<comment type="subcellular location">
    <subcellularLocation>
        <location evidence="2">Membrane</location>
        <topology evidence="2">Multi-pass membrane protein</topology>
    </subcellularLocation>
</comment>
<feature type="transmembrane region" description="Helical" evidence="11">
    <location>
        <begin position="92"/>
        <end position="113"/>
    </location>
</feature>
<evidence type="ECO:0000256" key="3">
    <source>
        <dbReference type="ARBA" id="ARBA00022448"/>
    </source>
</evidence>
<reference evidence="13" key="1">
    <citation type="submission" date="2023-03" db="EMBL/GenBank/DDBJ databases">
        <title>Massive genome expansion in bonnet fungi (Mycena s.s.) driven by repeated elements and novel gene families across ecological guilds.</title>
        <authorList>
            <consortium name="Lawrence Berkeley National Laboratory"/>
            <person name="Harder C.B."/>
            <person name="Miyauchi S."/>
            <person name="Viragh M."/>
            <person name="Kuo A."/>
            <person name="Thoen E."/>
            <person name="Andreopoulos B."/>
            <person name="Lu D."/>
            <person name="Skrede I."/>
            <person name="Drula E."/>
            <person name="Henrissat B."/>
            <person name="Morin E."/>
            <person name="Kohler A."/>
            <person name="Barry K."/>
            <person name="LaButti K."/>
            <person name="Morin E."/>
            <person name="Salamov A."/>
            <person name="Lipzen A."/>
            <person name="Mereny Z."/>
            <person name="Hegedus B."/>
            <person name="Baldrian P."/>
            <person name="Stursova M."/>
            <person name="Weitz H."/>
            <person name="Taylor A."/>
            <person name="Grigoriev I.V."/>
            <person name="Nagy L.G."/>
            <person name="Martin F."/>
            <person name="Kauserud H."/>
        </authorList>
    </citation>
    <scope>NUCLEOTIDE SEQUENCE</scope>
    <source>
        <strain evidence="13">CBHHK182m</strain>
    </source>
</reference>
<accession>A0AAD7HR22</accession>
<evidence type="ECO:0000256" key="8">
    <source>
        <dbReference type="ARBA" id="ARBA00022989"/>
    </source>
</evidence>
<dbReference type="Gene3D" id="1.20.120.1770">
    <property type="match status" value="1"/>
</dbReference>
<keyword evidence="14" id="KW-1185">Reference proteome</keyword>
<dbReference type="GO" id="GO:0020037">
    <property type="term" value="F:heme binding"/>
    <property type="evidence" value="ECO:0007669"/>
    <property type="project" value="TreeGrafter"/>
</dbReference>
<dbReference type="PANTHER" id="PTHR15422:SF24">
    <property type="entry name" value="DOMON RELATED DOMAIN-CONTAINING PROTEIN"/>
    <property type="match status" value="1"/>
</dbReference>
<evidence type="ECO:0000256" key="11">
    <source>
        <dbReference type="SAM" id="Phobius"/>
    </source>
</evidence>
<feature type="transmembrane region" description="Helical" evidence="11">
    <location>
        <begin position="134"/>
        <end position="153"/>
    </location>
</feature>
<keyword evidence="8 11" id="KW-1133">Transmembrane helix</keyword>
<feature type="transmembrane region" description="Helical" evidence="11">
    <location>
        <begin position="51"/>
        <end position="72"/>
    </location>
</feature>
<feature type="transmembrane region" description="Helical" evidence="11">
    <location>
        <begin position="173"/>
        <end position="195"/>
    </location>
</feature>
<dbReference type="Proteomes" id="UP001215598">
    <property type="component" value="Unassembled WGS sequence"/>
</dbReference>
<evidence type="ECO:0000256" key="2">
    <source>
        <dbReference type="ARBA" id="ARBA00004141"/>
    </source>
</evidence>
<dbReference type="CDD" id="cd08760">
    <property type="entry name" value="Cyt_b561_FRRS1_like"/>
    <property type="match status" value="1"/>
</dbReference>
<gene>
    <name evidence="13" type="ORF">B0H16DRAFT_1429482</name>
</gene>
<evidence type="ECO:0000256" key="6">
    <source>
        <dbReference type="ARBA" id="ARBA00022723"/>
    </source>
</evidence>